<gene>
    <name evidence="13" type="ORF">C8A01DRAFT_47022</name>
</gene>
<dbReference type="GO" id="GO:0015421">
    <property type="term" value="F:ABC-type oligopeptide transporter activity"/>
    <property type="evidence" value="ECO:0007669"/>
    <property type="project" value="TreeGrafter"/>
</dbReference>
<dbReference type="InterPro" id="IPR027417">
    <property type="entry name" value="P-loop_NTPase"/>
</dbReference>
<dbReference type="InterPro" id="IPR011527">
    <property type="entry name" value="ABC1_TM_dom"/>
</dbReference>
<dbReference type="PROSITE" id="PS00211">
    <property type="entry name" value="ABC_TRANSPORTER_1"/>
    <property type="match status" value="2"/>
</dbReference>
<keyword evidence="9 10" id="KW-0472">Membrane</keyword>
<feature type="transmembrane region" description="Helical" evidence="10">
    <location>
        <begin position="683"/>
        <end position="702"/>
    </location>
</feature>
<dbReference type="PANTHER" id="PTHR43394">
    <property type="entry name" value="ATP-DEPENDENT PERMEASE MDL1, MITOCHONDRIAL"/>
    <property type="match status" value="1"/>
</dbReference>
<dbReference type="InterPro" id="IPR003439">
    <property type="entry name" value="ABC_transporter-like_ATP-bd"/>
</dbReference>
<dbReference type="GO" id="GO:0005743">
    <property type="term" value="C:mitochondrial inner membrane"/>
    <property type="evidence" value="ECO:0007669"/>
    <property type="project" value="TreeGrafter"/>
</dbReference>
<dbReference type="GO" id="GO:0012505">
    <property type="term" value="C:endomembrane system"/>
    <property type="evidence" value="ECO:0007669"/>
    <property type="project" value="UniProtKB-SubCell"/>
</dbReference>
<dbReference type="Pfam" id="PF00664">
    <property type="entry name" value="ABC_membrane"/>
    <property type="match status" value="2"/>
</dbReference>
<dbReference type="FunFam" id="3.40.50.300:FF:001530">
    <property type="entry name" value="ABC multidrug transporter (Eurofung)"/>
    <property type="match status" value="1"/>
</dbReference>
<dbReference type="InterPro" id="IPR036812">
    <property type="entry name" value="NAD(P)_OxRdtase_dom_sf"/>
</dbReference>
<dbReference type="GO" id="GO:0090374">
    <property type="term" value="P:oligopeptide export from mitochondrion"/>
    <property type="evidence" value="ECO:0007669"/>
    <property type="project" value="TreeGrafter"/>
</dbReference>
<dbReference type="GO" id="GO:0016887">
    <property type="term" value="F:ATP hydrolysis activity"/>
    <property type="evidence" value="ECO:0007669"/>
    <property type="project" value="InterPro"/>
</dbReference>
<dbReference type="FunFam" id="3.20.20.100:FF:000004">
    <property type="entry name" value="Oxidoreductase, aldo/keto reductase"/>
    <property type="match status" value="1"/>
</dbReference>
<dbReference type="GO" id="GO:0016491">
    <property type="term" value="F:oxidoreductase activity"/>
    <property type="evidence" value="ECO:0007669"/>
    <property type="project" value="UniProtKB-KW"/>
</dbReference>
<feature type="transmembrane region" description="Helical" evidence="10">
    <location>
        <begin position="38"/>
        <end position="59"/>
    </location>
</feature>
<accession>A0AAN6PEK7</accession>
<feature type="transmembrane region" description="Helical" evidence="10">
    <location>
        <begin position="788"/>
        <end position="806"/>
    </location>
</feature>
<dbReference type="PROSITE" id="PS50893">
    <property type="entry name" value="ABC_TRANSPORTER_2"/>
    <property type="match status" value="2"/>
</dbReference>
<dbReference type="InterPro" id="IPR039421">
    <property type="entry name" value="Type_1_exporter"/>
</dbReference>
<evidence type="ECO:0000256" key="9">
    <source>
        <dbReference type="ARBA" id="ARBA00023136"/>
    </source>
</evidence>
<evidence type="ECO:0000256" key="4">
    <source>
        <dbReference type="ARBA" id="ARBA00022692"/>
    </source>
</evidence>
<feature type="transmembrane region" description="Helical" evidence="10">
    <location>
        <begin position="115"/>
        <end position="136"/>
    </location>
</feature>
<evidence type="ECO:0000313" key="13">
    <source>
        <dbReference type="EMBL" id="KAK4039534.1"/>
    </source>
</evidence>
<organism evidence="13 14">
    <name type="scientific">Parachaetomium inaequale</name>
    <dbReference type="NCBI Taxonomy" id="2588326"/>
    <lineage>
        <taxon>Eukaryota</taxon>
        <taxon>Fungi</taxon>
        <taxon>Dikarya</taxon>
        <taxon>Ascomycota</taxon>
        <taxon>Pezizomycotina</taxon>
        <taxon>Sordariomycetes</taxon>
        <taxon>Sordariomycetidae</taxon>
        <taxon>Sordariales</taxon>
        <taxon>Chaetomiaceae</taxon>
        <taxon>Parachaetomium</taxon>
    </lineage>
</organism>
<dbReference type="PANTHER" id="PTHR43394:SF27">
    <property type="entry name" value="ATP-DEPENDENT TRANSLOCASE ABCB1-LIKE"/>
    <property type="match status" value="1"/>
</dbReference>
<keyword evidence="8" id="KW-0560">Oxidoreductase</keyword>
<comment type="caution">
    <text evidence="13">The sequence shown here is derived from an EMBL/GenBank/DDBJ whole genome shotgun (WGS) entry which is preliminary data.</text>
</comment>
<dbReference type="InterPro" id="IPR023210">
    <property type="entry name" value="NADP_OxRdtase_dom"/>
</dbReference>
<dbReference type="InterPro" id="IPR003593">
    <property type="entry name" value="AAA+_ATPase"/>
</dbReference>
<dbReference type="Gene3D" id="1.20.1560.10">
    <property type="entry name" value="ABC transporter type 1, transmembrane domain"/>
    <property type="match status" value="1"/>
</dbReference>
<proteinExistence type="inferred from homology"/>
<keyword evidence="5" id="KW-0547">Nucleotide-binding</keyword>
<keyword evidence="7 10" id="KW-1133">Transmembrane helix</keyword>
<feature type="domain" description="ABC transmembrane type-1" evidence="12">
    <location>
        <begin position="644"/>
        <end position="930"/>
    </location>
</feature>
<feature type="domain" description="ABC transporter" evidence="11">
    <location>
        <begin position="309"/>
        <end position="566"/>
    </location>
</feature>
<dbReference type="CDD" id="cd18578">
    <property type="entry name" value="ABC_6TM_Pgp_ABCB1_D2_like"/>
    <property type="match status" value="1"/>
</dbReference>
<dbReference type="Pfam" id="PF00005">
    <property type="entry name" value="ABC_tran"/>
    <property type="match status" value="2"/>
</dbReference>
<keyword evidence="14" id="KW-1185">Reference proteome</keyword>
<keyword evidence="6" id="KW-0067">ATP-binding</keyword>
<evidence type="ECO:0000256" key="1">
    <source>
        <dbReference type="ARBA" id="ARBA00004141"/>
    </source>
</evidence>
<evidence type="ECO:0000256" key="5">
    <source>
        <dbReference type="ARBA" id="ARBA00022741"/>
    </source>
</evidence>
<feature type="domain" description="ABC transporter" evidence="11">
    <location>
        <begin position="968"/>
        <end position="1201"/>
    </location>
</feature>
<dbReference type="GO" id="GO:0005829">
    <property type="term" value="C:cytosol"/>
    <property type="evidence" value="ECO:0007669"/>
    <property type="project" value="UniProtKB-ARBA"/>
</dbReference>
<dbReference type="InterPro" id="IPR017871">
    <property type="entry name" value="ABC_transporter-like_CS"/>
</dbReference>
<dbReference type="Proteomes" id="UP001303115">
    <property type="component" value="Unassembled WGS sequence"/>
</dbReference>
<dbReference type="EMBL" id="MU854398">
    <property type="protein sequence ID" value="KAK4039534.1"/>
    <property type="molecule type" value="Genomic_DNA"/>
</dbReference>
<dbReference type="CDD" id="cd18577">
    <property type="entry name" value="ABC_6TM_Pgp_ABCB1_D1_like"/>
    <property type="match status" value="1"/>
</dbReference>
<feature type="transmembrane region" description="Helical" evidence="10">
    <location>
        <begin position="142"/>
        <end position="160"/>
    </location>
</feature>
<evidence type="ECO:0000256" key="10">
    <source>
        <dbReference type="SAM" id="Phobius"/>
    </source>
</evidence>
<dbReference type="Gene3D" id="3.20.20.100">
    <property type="entry name" value="NADP-dependent oxidoreductase domain"/>
    <property type="match status" value="1"/>
</dbReference>
<evidence type="ECO:0000256" key="7">
    <source>
        <dbReference type="ARBA" id="ARBA00022989"/>
    </source>
</evidence>
<evidence type="ECO:0000259" key="11">
    <source>
        <dbReference type="PROSITE" id="PS50893"/>
    </source>
</evidence>
<dbReference type="GO" id="GO:0005524">
    <property type="term" value="F:ATP binding"/>
    <property type="evidence" value="ECO:0007669"/>
    <property type="project" value="UniProtKB-KW"/>
</dbReference>
<feature type="transmembrane region" description="Helical" evidence="10">
    <location>
        <begin position="217"/>
        <end position="236"/>
    </location>
</feature>
<keyword evidence="4 10" id="KW-0812">Transmembrane</keyword>
<dbReference type="Gene3D" id="3.40.50.300">
    <property type="entry name" value="P-loop containing nucleotide triphosphate hydrolases"/>
    <property type="match status" value="2"/>
</dbReference>
<feature type="transmembrane region" description="Helical" evidence="10">
    <location>
        <begin position="762"/>
        <end position="782"/>
    </location>
</feature>
<comment type="subcellular location">
    <subcellularLocation>
        <location evidence="2">Endomembrane system</location>
    </subcellularLocation>
    <subcellularLocation>
        <location evidence="1">Membrane</location>
        <topology evidence="1">Multi-pass membrane protein</topology>
    </subcellularLocation>
</comment>
<evidence type="ECO:0000256" key="3">
    <source>
        <dbReference type="ARBA" id="ARBA00007577"/>
    </source>
</evidence>
<dbReference type="FunFam" id="3.40.50.300:FF:000913">
    <property type="entry name" value="ABC multidrug transporter SitT"/>
    <property type="match status" value="1"/>
</dbReference>
<protein>
    <submittedName>
        <fullName evidence="13">Uncharacterized protein</fullName>
    </submittedName>
</protein>
<evidence type="ECO:0000256" key="2">
    <source>
        <dbReference type="ARBA" id="ARBA00004308"/>
    </source>
</evidence>
<comment type="similarity">
    <text evidence="3">Belongs to the ABC transporter superfamily. ABCB family. Multidrug resistance exporter (TC 3.A.1.201) subfamily.</text>
</comment>
<dbReference type="InterPro" id="IPR036640">
    <property type="entry name" value="ABC1_TM_sf"/>
</dbReference>
<dbReference type="SUPFAM" id="SSF90123">
    <property type="entry name" value="ABC transporter transmembrane region"/>
    <property type="match status" value="2"/>
</dbReference>
<feature type="transmembrane region" description="Helical" evidence="10">
    <location>
        <begin position="248"/>
        <end position="267"/>
    </location>
</feature>
<sequence>MPAMNIVFGRMVGSFTGYFSMNASTSFQMFQNAINTCALYLAGLFFIRLALDYVAYIGFRTCSMRISAAIRLEYMKSLFAQPISTLDVLPPGQTAAIITMTANTLQTGISERLSALLQATSTVVSAFIIAMCYSWSLTLITSSGLVLIIVTYAATTPFLVRRLNEVQHADIQASTTANEIFSSIRMVAACGADEKMARRYAKWVDESRRRGLRMSPIIAMQQAPGDTFALSFWYALKMHIEWQLNSAETLIVVLMSVMLMTTAISGITGPLSAAARAAGAATIFYTILDAPRPDTSGVKHPQVSASEDIVLDHVNFAYPTRPDLKILDNLSLRFPAGKVTAIVGPSGSGKSTIVGLLERWYEIELPDSGHPSLSRRNGSITVGGRPLREIDLKWWRTQIGLVQQEPCLFNNTIYANVEFGLIGTEWENANSEAKKQLVKQACIEAFADEFISRLPDGYSTMVGDAGIKLSGGQRQRLAIARSIVKRPKILILDEATSSIDVRGEQMVQAALDKVSKDRTTVVIAHRLATVRKADNIVVLRKGKAVQQGTHESLRTQEGGAYFALATAQQLIMASGEHEEDIVPTSNGEITEKKSMATIATDTTLVESISGTESDSVDQPKTRGLWGGFILLLREQKHRGVWYTILLLSALCGGASQPIQAYLFATELTLFQLWGDWLPAVANFWSLMFVMLAIFVATSYFALGWSSSTIAFHITHYYRGEYFSNILSKSVAFFDADNHSVGALTAQLATDPSQLQELLGTNMAFVVISILNIVGCLAVAFYFGWKLTIVTLCSSMPLIISAAFFRIRYETQFEKMNNQVFEESAKFATESIGAFRTVSALTLEDTITRRYENLLQEHVKKAFWKSSWTTLVFAAADSVALLCMAFVLWYGGGLMLKGEYTSFQYMVVYIAVMQGALGTGQWLSHSPNIAKASVAAGRIIDMRGRDHVDGKLISLDVGNIGDDDMGVKVQFQNVWFRYPTRNVPILNGLSLTVSKLHSVADLEKQQSSHYLRGRFYTSNAGRITYNGSDISDLCLGSYRSDISLVSQEPNLFDGTLQDNILLGVDEETTTEEQLHQACRDAEIHDFIVSLPDGYNTEVGTRGVTLSGGQKQRLAIARALIRNPRLLLLDEATSNLDAETEKSVQAVFEKNRKNRTMVVVAHRLATVQNADVIFVLADGRVVEKGNHASLLSRRGIPGTIMAPNTYVTPGLKASVENSKCEYRRLGNSGLRVSVPIFGCMSFGDPKNLNWCIGEDEALPLLKAAYDRGLNTWDTANVYSNGASEIIVGKALKKYNIPREKVVIMSKCCFAVGEEPELRAVFVKEQLNASKDYVNNFGLSRAAIFNQVEASLKRLDTPYIDLLQIHRFDPETPIEETMKALHDLVQSGKVRYIGASSMWATQFARMQFCAERNGWTKFVSMQNQYNLLYREEEREMIRFCNDTGVGLVPWAPLCRGHLARRPEQYGTTARSKGEKESQPGALGTVEPDLTIIKRVVEIADKHEWPIAHVALAWINKRVTSPIVGFSKVERLEEAISAKGKVLTEKEEKYLEELYKPKAIQGHS</sequence>
<dbReference type="Pfam" id="PF00248">
    <property type="entry name" value="Aldo_ket_red"/>
    <property type="match status" value="1"/>
</dbReference>
<reference evidence="14" key="1">
    <citation type="journal article" date="2023" name="Mol. Phylogenet. Evol.">
        <title>Genome-scale phylogeny and comparative genomics of the fungal order Sordariales.</title>
        <authorList>
            <person name="Hensen N."/>
            <person name="Bonometti L."/>
            <person name="Westerberg I."/>
            <person name="Brannstrom I.O."/>
            <person name="Guillou S."/>
            <person name="Cros-Aarteil S."/>
            <person name="Calhoun S."/>
            <person name="Haridas S."/>
            <person name="Kuo A."/>
            <person name="Mondo S."/>
            <person name="Pangilinan J."/>
            <person name="Riley R."/>
            <person name="LaButti K."/>
            <person name="Andreopoulos B."/>
            <person name="Lipzen A."/>
            <person name="Chen C."/>
            <person name="Yan M."/>
            <person name="Daum C."/>
            <person name="Ng V."/>
            <person name="Clum A."/>
            <person name="Steindorff A."/>
            <person name="Ohm R.A."/>
            <person name="Martin F."/>
            <person name="Silar P."/>
            <person name="Natvig D.O."/>
            <person name="Lalanne C."/>
            <person name="Gautier V."/>
            <person name="Ament-Velasquez S.L."/>
            <person name="Kruys A."/>
            <person name="Hutchinson M.I."/>
            <person name="Powell A.J."/>
            <person name="Barry K."/>
            <person name="Miller A.N."/>
            <person name="Grigoriev I.V."/>
            <person name="Debuchy R."/>
            <person name="Gladieux P."/>
            <person name="Hiltunen Thoren M."/>
            <person name="Johannesson H."/>
        </authorList>
    </citation>
    <scope>NUCLEOTIDE SEQUENCE [LARGE SCALE GENOMIC DNA]</scope>
    <source>
        <strain evidence="14">CBS 284.82</strain>
    </source>
</reference>
<dbReference type="SUPFAM" id="SSF52540">
    <property type="entry name" value="P-loop containing nucleoside triphosphate hydrolases"/>
    <property type="match status" value="2"/>
</dbReference>
<dbReference type="SUPFAM" id="SSF51430">
    <property type="entry name" value="NAD(P)-linked oxidoreductase"/>
    <property type="match status" value="1"/>
</dbReference>
<evidence type="ECO:0000259" key="12">
    <source>
        <dbReference type="PROSITE" id="PS50929"/>
    </source>
</evidence>
<evidence type="ECO:0000256" key="6">
    <source>
        <dbReference type="ARBA" id="ARBA00022840"/>
    </source>
</evidence>
<evidence type="ECO:0000313" key="14">
    <source>
        <dbReference type="Proteomes" id="UP001303115"/>
    </source>
</evidence>
<dbReference type="CDD" id="cd19079">
    <property type="entry name" value="AKR_EcYajO-like"/>
    <property type="match status" value="1"/>
</dbReference>
<dbReference type="PROSITE" id="PS50929">
    <property type="entry name" value="ABC_TM1F"/>
    <property type="match status" value="2"/>
</dbReference>
<feature type="transmembrane region" description="Helical" evidence="10">
    <location>
        <begin position="867"/>
        <end position="890"/>
    </location>
</feature>
<feature type="domain" description="ABC transmembrane type-1" evidence="12">
    <location>
        <begin position="1"/>
        <end position="236"/>
    </location>
</feature>
<feature type="transmembrane region" description="Helical" evidence="10">
    <location>
        <begin position="640"/>
        <end position="663"/>
    </location>
</feature>
<evidence type="ECO:0000256" key="8">
    <source>
        <dbReference type="ARBA" id="ARBA00023002"/>
    </source>
</evidence>
<dbReference type="SMART" id="SM00382">
    <property type="entry name" value="AAA"/>
    <property type="match status" value="2"/>
</dbReference>
<name>A0AAN6PEK7_9PEZI</name>